<comment type="caution">
    <text evidence="1">The sequence shown here is derived from an EMBL/GenBank/DDBJ whole genome shotgun (WGS) entry which is preliminary data.</text>
</comment>
<accession>A0ABS3YUQ3</accession>
<keyword evidence="2" id="KW-1185">Reference proteome</keyword>
<gene>
    <name evidence="1" type="ORF">J7I42_15370</name>
</gene>
<organism evidence="1 2">
    <name type="scientific">Niastella soli</name>
    <dbReference type="NCBI Taxonomy" id="2821487"/>
    <lineage>
        <taxon>Bacteria</taxon>
        <taxon>Pseudomonadati</taxon>
        <taxon>Bacteroidota</taxon>
        <taxon>Chitinophagia</taxon>
        <taxon>Chitinophagales</taxon>
        <taxon>Chitinophagaceae</taxon>
        <taxon>Niastella</taxon>
    </lineage>
</organism>
<sequence length="435" mass="48777">MRALTFCIRKTLVLIVLCIFSGVGITSAQERPPVDSAYHGRKHVDTLPFVIDSAEVALRIKNLNPSFNVHVDSSLSYKLEINKDQSKYYWFLRNPPVGLRINKDNGLLTFKAEKSYFLSGKLKYDFQYRVNVGVQNLEVPSDHVDTAFYITFYNTDIIPSKVKPTVSSTLTIDEGDTVAFKIQCENGNFPIETITFFANMPLRGVTLVKKCDDDFIWSPTFDFVKESDPGKERTVILSFVGANKFGIRDTAQVKIIVKDALNYPLSVEDFKLTVNVINSYVLRLKYTFLQLDKGVKKTKGTRTTFDITGSATALTGSVLATSQPNSDVGKVMPSVGVSLVPVKEAVAPQKVTEQNQASQIRSTVKRLEYMVSDNSLVGERDPEIAKKTAKLKEELKQSQVQLVDVPIELSSGMSEKELNEYFNSSKVIKKYRLKK</sequence>
<proteinExistence type="predicted"/>
<dbReference type="EMBL" id="JAGHKO010000004">
    <property type="protein sequence ID" value="MBO9201661.1"/>
    <property type="molecule type" value="Genomic_DNA"/>
</dbReference>
<evidence type="ECO:0000313" key="2">
    <source>
        <dbReference type="Proteomes" id="UP000677244"/>
    </source>
</evidence>
<dbReference type="Proteomes" id="UP000677244">
    <property type="component" value="Unassembled WGS sequence"/>
</dbReference>
<dbReference type="RefSeq" id="WP_209139715.1">
    <property type="nucleotide sequence ID" value="NZ_JAGHKO010000004.1"/>
</dbReference>
<protein>
    <submittedName>
        <fullName evidence="1">Uncharacterized protein</fullName>
    </submittedName>
</protein>
<name>A0ABS3YUQ3_9BACT</name>
<reference evidence="1 2" key="1">
    <citation type="submission" date="2021-03" db="EMBL/GenBank/DDBJ databases">
        <title>Assistant Professor.</title>
        <authorList>
            <person name="Huq M.A."/>
        </authorList>
    </citation>
    <scope>NUCLEOTIDE SEQUENCE [LARGE SCALE GENOMIC DNA]</scope>
    <source>
        <strain evidence="1 2">MAH-29</strain>
    </source>
</reference>
<evidence type="ECO:0000313" key="1">
    <source>
        <dbReference type="EMBL" id="MBO9201661.1"/>
    </source>
</evidence>